<reference evidence="3 4" key="1">
    <citation type="journal article" date="2009" name="Nature">
        <title>The Sorghum bicolor genome and the diversification of grasses.</title>
        <authorList>
            <person name="Paterson A.H."/>
            <person name="Bowers J.E."/>
            <person name="Bruggmann R."/>
            <person name="Dubchak I."/>
            <person name="Grimwood J."/>
            <person name="Gundlach H."/>
            <person name="Haberer G."/>
            <person name="Hellsten U."/>
            <person name="Mitros T."/>
            <person name="Poliakov A."/>
            <person name="Schmutz J."/>
            <person name="Spannagl M."/>
            <person name="Tang H."/>
            <person name="Wang X."/>
            <person name="Wicker T."/>
            <person name="Bharti A.K."/>
            <person name="Chapman J."/>
            <person name="Feltus F.A."/>
            <person name="Gowik U."/>
            <person name="Grigoriev I.V."/>
            <person name="Lyons E."/>
            <person name="Maher C.A."/>
            <person name="Martis M."/>
            <person name="Narechania A."/>
            <person name="Otillar R.P."/>
            <person name="Penning B.W."/>
            <person name="Salamov A.A."/>
            <person name="Wang Y."/>
            <person name="Zhang L."/>
            <person name="Carpita N.C."/>
            <person name="Freeling M."/>
            <person name="Gingle A.R."/>
            <person name="Hash C.T."/>
            <person name="Keller B."/>
            <person name="Klein P."/>
            <person name="Kresovich S."/>
            <person name="McCann M.C."/>
            <person name="Ming R."/>
            <person name="Peterson D.G."/>
            <person name="Mehboob-ur-Rahman"/>
            <person name="Ware D."/>
            <person name="Westhoff P."/>
            <person name="Mayer K.F."/>
            <person name="Messing J."/>
            <person name="Rokhsar D.S."/>
        </authorList>
    </citation>
    <scope>NUCLEOTIDE SEQUENCE [LARGE SCALE GENOMIC DNA]</scope>
    <source>
        <strain evidence="4">cv. BTx623</strain>
    </source>
</reference>
<accession>A0A1B6PRV0</accession>
<dbReference type="OMA" id="QHCEDYL"/>
<organism evidence="3 4">
    <name type="scientific">Sorghum bicolor</name>
    <name type="common">Sorghum</name>
    <name type="synonym">Sorghum vulgare</name>
    <dbReference type="NCBI Taxonomy" id="4558"/>
    <lineage>
        <taxon>Eukaryota</taxon>
        <taxon>Viridiplantae</taxon>
        <taxon>Streptophyta</taxon>
        <taxon>Embryophyta</taxon>
        <taxon>Tracheophyta</taxon>
        <taxon>Spermatophyta</taxon>
        <taxon>Magnoliopsida</taxon>
        <taxon>Liliopsida</taxon>
        <taxon>Poales</taxon>
        <taxon>Poaceae</taxon>
        <taxon>PACMAD clade</taxon>
        <taxon>Panicoideae</taxon>
        <taxon>Andropogonodae</taxon>
        <taxon>Andropogoneae</taxon>
        <taxon>Sorghinae</taxon>
        <taxon>Sorghum</taxon>
    </lineage>
</organism>
<feature type="chain" id="PRO_5008589085" description="Bifunctional inhibitor/plant lipid transfer protein/seed storage helical domain-containing protein" evidence="1">
    <location>
        <begin position="19"/>
        <end position="120"/>
    </location>
</feature>
<proteinExistence type="predicted"/>
<evidence type="ECO:0000259" key="2">
    <source>
        <dbReference type="Pfam" id="PF14368"/>
    </source>
</evidence>
<reference evidence="4" key="2">
    <citation type="journal article" date="2018" name="Plant J.">
        <title>The Sorghum bicolor reference genome: improved assembly, gene annotations, a transcriptome atlas, and signatures of genome organization.</title>
        <authorList>
            <person name="McCormick R.F."/>
            <person name="Truong S.K."/>
            <person name="Sreedasyam A."/>
            <person name="Jenkins J."/>
            <person name="Shu S."/>
            <person name="Sims D."/>
            <person name="Kennedy M."/>
            <person name="Amirebrahimi M."/>
            <person name="Weers B.D."/>
            <person name="McKinley B."/>
            <person name="Mattison A."/>
            <person name="Morishige D.T."/>
            <person name="Grimwood J."/>
            <person name="Schmutz J."/>
            <person name="Mullet J.E."/>
        </authorList>
    </citation>
    <scope>NUCLEOTIDE SEQUENCE [LARGE SCALE GENOMIC DNA]</scope>
    <source>
        <strain evidence="4">cv. BTx623</strain>
    </source>
</reference>
<dbReference type="Proteomes" id="UP000000768">
    <property type="component" value="Chromosome 5"/>
</dbReference>
<keyword evidence="1" id="KW-0732">Signal</keyword>
<feature type="domain" description="Bifunctional inhibitor/plant lipid transfer protein/seed storage helical" evidence="2">
    <location>
        <begin position="18"/>
        <end position="96"/>
    </location>
</feature>
<protein>
    <recommendedName>
        <fullName evidence="2">Bifunctional inhibitor/plant lipid transfer protein/seed storage helical domain-containing protein</fullName>
    </recommendedName>
</protein>
<evidence type="ECO:0000313" key="4">
    <source>
        <dbReference type="Proteomes" id="UP000000768"/>
    </source>
</evidence>
<dbReference type="Pfam" id="PF14368">
    <property type="entry name" value="LTP_2"/>
    <property type="match status" value="1"/>
</dbReference>
<evidence type="ECO:0000313" key="3">
    <source>
        <dbReference type="EMBL" id="KXG28380.1"/>
    </source>
</evidence>
<gene>
    <name evidence="3" type="ORF">SORBI_3005G116000</name>
</gene>
<sequence>MSPGKLALLLIVFAIALSVQPVIVNGMCTDKEKKDILQHCEDYLKHGAPIPSLHGPCCAAALEVPVLDMQCIVDLLTAKEKSEYKEANILQLKHLCYPLSSEPPTNQVMHGLKGSGAMHH</sequence>
<dbReference type="InParanoid" id="A0A1B6PRV0"/>
<feature type="signal peptide" evidence="1">
    <location>
        <begin position="1"/>
        <end position="18"/>
    </location>
</feature>
<dbReference type="EMBL" id="CM000764">
    <property type="protein sequence ID" value="KXG28380.1"/>
    <property type="molecule type" value="Genomic_DNA"/>
</dbReference>
<dbReference type="InterPro" id="IPR016140">
    <property type="entry name" value="Bifunc_inhib/LTP/seed_store"/>
</dbReference>
<keyword evidence="4" id="KW-1185">Reference proteome</keyword>
<dbReference type="AlphaFoldDB" id="A0A1B6PRV0"/>
<evidence type="ECO:0000256" key="1">
    <source>
        <dbReference type="SAM" id="SignalP"/>
    </source>
</evidence>
<dbReference type="Gramene" id="KXG28380">
    <property type="protein sequence ID" value="KXG28380"/>
    <property type="gene ID" value="SORBI_3005G116000"/>
</dbReference>
<dbReference type="OrthoDB" id="658076at2759"/>
<name>A0A1B6PRV0_SORBI</name>